<feature type="domain" description="PWWP" evidence="2">
    <location>
        <begin position="13"/>
        <end position="64"/>
    </location>
</feature>
<dbReference type="SMR" id="B4PQK8"/>
<dbReference type="Pfam" id="PF00855">
    <property type="entry name" value="PWWP"/>
    <property type="match status" value="1"/>
</dbReference>
<dbReference type="HOGENOM" id="CLU_074207_0_0_1"/>
<dbReference type="EMBL" id="CM000160">
    <property type="protein sequence ID" value="EDW97304.1"/>
    <property type="molecule type" value="Genomic_DNA"/>
</dbReference>
<keyword evidence="1" id="KW-0175">Coiled coil</keyword>
<dbReference type="SMART" id="SM00293">
    <property type="entry name" value="PWWP"/>
    <property type="match status" value="1"/>
</dbReference>
<dbReference type="PhylomeDB" id="B4PQK8"/>
<dbReference type="KEGG" id="dya:Dyak_GE24404"/>
<evidence type="ECO:0000256" key="1">
    <source>
        <dbReference type="SAM" id="Coils"/>
    </source>
</evidence>
<sequence>MGRRRARMPIFTIGDFVFAKVRGYRAWPARILNRVGATAYNVYFYGTCNYAKVPRNQVVDFEKNQRRLGVVRSKGFVCNPTFRGAMMHARQAFADPDKDFGYYQQLAVDNGDCVDAEDLELEYMVTEHGGHLQEEQDANEQVAAEQDKEVNSVGQVLVNQEKEPDSIEPAVDCQMKKQEESHSVALKEQVSERYYSMAQLVSLKSKKLDTMEKQPHRKSKILVSKDQLKQAKSQLVEQVPEQQDSTKLVEHSEAQLPSANTKTGVHKLQENISKDLLDKQVDDLMKMLEDIEEYTRKEAQELEELKLEEIYYRDTPIDMSCQRHR</sequence>
<dbReference type="InterPro" id="IPR000313">
    <property type="entry name" value="PWWP_dom"/>
</dbReference>
<protein>
    <recommendedName>
        <fullName evidence="2">PWWP domain-containing protein</fullName>
    </recommendedName>
</protein>
<gene>
    <name evidence="3" type="primary">Dyak\GE24404</name>
    <name evidence="3" type="synonym">Dyak\CG9926</name>
    <name evidence="3" type="synonym">dyak_GLEANR_8104</name>
    <name evidence="3" type="synonym">GE24404</name>
    <name evidence="3" type="ORF">Dyak_GE24404</name>
</gene>
<dbReference type="Proteomes" id="UP000002282">
    <property type="component" value="Chromosome 3R"/>
</dbReference>
<feature type="coiled-coil region" evidence="1">
    <location>
        <begin position="277"/>
        <end position="308"/>
    </location>
</feature>
<dbReference type="eggNOG" id="KOG1904">
    <property type="taxonomic scope" value="Eukaryota"/>
</dbReference>
<dbReference type="SUPFAM" id="SSF63748">
    <property type="entry name" value="Tudor/PWWP/MBT"/>
    <property type="match status" value="1"/>
</dbReference>
<dbReference type="OrthoDB" id="62853at2759"/>
<dbReference type="PROSITE" id="PS50812">
    <property type="entry name" value="PWWP"/>
    <property type="match status" value="1"/>
</dbReference>
<name>B4PQK8_DROYA</name>
<reference evidence="3 4" key="2">
    <citation type="journal article" date="2007" name="PLoS Biol.">
        <title>Principles of genome evolution in the Drosophila melanogaster species group.</title>
        <authorList>
            <person name="Ranz J.M."/>
            <person name="Maurin D."/>
            <person name="Chan Y.S."/>
            <person name="von Grotthuss M."/>
            <person name="Hillier L.W."/>
            <person name="Roote J."/>
            <person name="Ashburner M."/>
            <person name="Bergman C.M."/>
        </authorList>
    </citation>
    <scope>NUCLEOTIDE SEQUENCE [LARGE SCALE GENOMIC DNA]</scope>
    <source>
        <strain evidence="4">Tai18E2 / Tucson 14021-0261.01</strain>
    </source>
</reference>
<dbReference type="AlphaFoldDB" id="B4PQK8"/>
<keyword evidence="4" id="KW-1185">Reference proteome</keyword>
<organism evidence="3 4">
    <name type="scientific">Drosophila yakuba</name>
    <name type="common">Fruit fly</name>
    <dbReference type="NCBI Taxonomy" id="7245"/>
    <lineage>
        <taxon>Eukaryota</taxon>
        <taxon>Metazoa</taxon>
        <taxon>Ecdysozoa</taxon>
        <taxon>Arthropoda</taxon>
        <taxon>Hexapoda</taxon>
        <taxon>Insecta</taxon>
        <taxon>Pterygota</taxon>
        <taxon>Neoptera</taxon>
        <taxon>Endopterygota</taxon>
        <taxon>Diptera</taxon>
        <taxon>Brachycera</taxon>
        <taxon>Muscomorpha</taxon>
        <taxon>Ephydroidea</taxon>
        <taxon>Drosophilidae</taxon>
        <taxon>Drosophila</taxon>
        <taxon>Sophophora</taxon>
    </lineage>
</organism>
<dbReference type="Gene3D" id="2.30.30.140">
    <property type="match status" value="1"/>
</dbReference>
<accession>B4PQK8</accession>
<reference evidence="3 4" key="1">
    <citation type="journal article" date="2007" name="Nature">
        <title>Evolution of genes and genomes on the Drosophila phylogeny.</title>
        <authorList>
            <consortium name="Drosophila 12 Genomes Consortium"/>
            <person name="Clark A.G."/>
            <person name="Eisen M.B."/>
            <person name="Smith D.R."/>
            <person name="Bergman C.M."/>
            <person name="Oliver B."/>
            <person name="Markow T.A."/>
            <person name="Kaufman T.C."/>
            <person name="Kellis M."/>
            <person name="Gelbart W."/>
            <person name="Iyer V.N."/>
            <person name="Pollard D.A."/>
            <person name="Sackton T.B."/>
            <person name="Larracuente A.M."/>
            <person name="Singh N.D."/>
            <person name="Abad J.P."/>
            <person name="Abt D.N."/>
            <person name="Adryan B."/>
            <person name="Aguade M."/>
            <person name="Akashi H."/>
            <person name="Anderson W.W."/>
            <person name="Aquadro C.F."/>
            <person name="Ardell D.H."/>
            <person name="Arguello R."/>
            <person name="Artieri C.G."/>
            <person name="Barbash D.A."/>
            <person name="Barker D."/>
            <person name="Barsanti P."/>
            <person name="Batterham P."/>
            <person name="Batzoglou S."/>
            <person name="Begun D."/>
            <person name="Bhutkar A."/>
            <person name="Blanco E."/>
            <person name="Bosak S.A."/>
            <person name="Bradley R.K."/>
            <person name="Brand A.D."/>
            <person name="Brent M.R."/>
            <person name="Brooks A.N."/>
            <person name="Brown R.H."/>
            <person name="Butlin R.K."/>
            <person name="Caggese C."/>
            <person name="Calvi B.R."/>
            <person name="Bernardo de Carvalho A."/>
            <person name="Caspi A."/>
            <person name="Castrezana S."/>
            <person name="Celniker S.E."/>
            <person name="Chang J.L."/>
            <person name="Chapple C."/>
            <person name="Chatterji S."/>
            <person name="Chinwalla A."/>
            <person name="Civetta A."/>
            <person name="Clifton S.W."/>
            <person name="Comeron J.M."/>
            <person name="Costello J.C."/>
            <person name="Coyne J.A."/>
            <person name="Daub J."/>
            <person name="David R.G."/>
            <person name="Delcher A.L."/>
            <person name="Delehaunty K."/>
            <person name="Do C.B."/>
            <person name="Ebling H."/>
            <person name="Edwards K."/>
            <person name="Eickbush T."/>
            <person name="Evans J.D."/>
            <person name="Filipski A."/>
            <person name="Findeiss S."/>
            <person name="Freyhult E."/>
            <person name="Fulton L."/>
            <person name="Fulton R."/>
            <person name="Garcia A.C."/>
            <person name="Gardiner A."/>
            <person name="Garfield D.A."/>
            <person name="Garvin B.E."/>
            <person name="Gibson G."/>
            <person name="Gilbert D."/>
            <person name="Gnerre S."/>
            <person name="Godfrey J."/>
            <person name="Good R."/>
            <person name="Gotea V."/>
            <person name="Gravely B."/>
            <person name="Greenberg A.J."/>
            <person name="Griffiths-Jones S."/>
            <person name="Gross S."/>
            <person name="Guigo R."/>
            <person name="Gustafson E.A."/>
            <person name="Haerty W."/>
            <person name="Hahn M.W."/>
            <person name="Halligan D.L."/>
            <person name="Halpern A.L."/>
            <person name="Halter G.M."/>
            <person name="Han M.V."/>
            <person name="Heger A."/>
            <person name="Hillier L."/>
            <person name="Hinrichs A.S."/>
            <person name="Holmes I."/>
            <person name="Hoskins R.A."/>
            <person name="Hubisz M.J."/>
            <person name="Hultmark D."/>
            <person name="Huntley M.A."/>
            <person name="Jaffe D.B."/>
            <person name="Jagadeeshan S."/>
            <person name="Jeck W.R."/>
            <person name="Johnson J."/>
            <person name="Jones C.D."/>
            <person name="Jordan W.C."/>
            <person name="Karpen G.H."/>
            <person name="Kataoka E."/>
            <person name="Keightley P.D."/>
            <person name="Kheradpour P."/>
            <person name="Kirkness E.F."/>
            <person name="Koerich L.B."/>
            <person name="Kristiansen K."/>
            <person name="Kudrna D."/>
            <person name="Kulathinal R.J."/>
            <person name="Kumar S."/>
            <person name="Kwok R."/>
            <person name="Lander E."/>
            <person name="Langley C.H."/>
            <person name="Lapoint R."/>
            <person name="Lazzaro B.P."/>
            <person name="Lee S.J."/>
            <person name="Levesque L."/>
            <person name="Li R."/>
            <person name="Lin C.F."/>
            <person name="Lin M.F."/>
            <person name="Lindblad-Toh K."/>
            <person name="Llopart A."/>
            <person name="Long M."/>
            <person name="Low L."/>
            <person name="Lozovsky E."/>
            <person name="Lu J."/>
            <person name="Luo M."/>
            <person name="Machado C.A."/>
            <person name="Makalowski W."/>
            <person name="Marzo M."/>
            <person name="Matsuda M."/>
            <person name="Matzkin L."/>
            <person name="McAllister B."/>
            <person name="McBride C.S."/>
            <person name="McKernan B."/>
            <person name="McKernan K."/>
            <person name="Mendez-Lago M."/>
            <person name="Minx P."/>
            <person name="Mollenhauer M.U."/>
            <person name="Montooth K."/>
            <person name="Mount S.M."/>
            <person name="Mu X."/>
            <person name="Myers E."/>
            <person name="Negre B."/>
            <person name="Newfeld S."/>
            <person name="Nielsen R."/>
            <person name="Noor M.A."/>
            <person name="O'Grady P."/>
            <person name="Pachter L."/>
            <person name="Papaceit M."/>
            <person name="Parisi M.J."/>
            <person name="Parisi M."/>
            <person name="Parts L."/>
            <person name="Pedersen J.S."/>
            <person name="Pesole G."/>
            <person name="Phillippy A.M."/>
            <person name="Ponting C.P."/>
            <person name="Pop M."/>
            <person name="Porcelli D."/>
            <person name="Powell J.R."/>
            <person name="Prohaska S."/>
            <person name="Pruitt K."/>
            <person name="Puig M."/>
            <person name="Quesneville H."/>
            <person name="Ram K.R."/>
            <person name="Rand D."/>
            <person name="Rasmussen M.D."/>
            <person name="Reed L.K."/>
            <person name="Reenan R."/>
            <person name="Reily A."/>
            <person name="Remington K.A."/>
            <person name="Rieger T.T."/>
            <person name="Ritchie M.G."/>
            <person name="Robin C."/>
            <person name="Rogers Y.H."/>
            <person name="Rohde C."/>
            <person name="Rozas J."/>
            <person name="Rubenfield M.J."/>
            <person name="Ruiz A."/>
            <person name="Russo S."/>
            <person name="Salzberg S.L."/>
            <person name="Sanchez-Gracia A."/>
            <person name="Saranga D.J."/>
            <person name="Sato H."/>
            <person name="Schaeffer S.W."/>
            <person name="Schatz M.C."/>
            <person name="Schlenke T."/>
            <person name="Schwartz R."/>
            <person name="Segarra C."/>
            <person name="Singh R.S."/>
            <person name="Sirot L."/>
            <person name="Sirota M."/>
            <person name="Sisneros N.B."/>
            <person name="Smith C.D."/>
            <person name="Smith T.F."/>
            <person name="Spieth J."/>
            <person name="Stage D.E."/>
            <person name="Stark A."/>
            <person name="Stephan W."/>
            <person name="Strausberg R.L."/>
            <person name="Strempel S."/>
            <person name="Sturgill D."/>
            <person name="Sutton G."/>
            <person name="Sutton G.G."/>
            <person name="Tao W."/>
            <person name="Teichmann S."/>
            <person name="Tobari Y.N."/>
            <person name="Tomimura Y."/>
            <person name="Tsolas J.M."/>
            <person name="Valente V.L."/>
            <person name="Venter E."/>
            <person name="Venter J.C."/>
            <person name="Vicario S."/>
            <person name="Vieira F.G."/>
            <person name="Vilella A.J."/>
            <person name="Villasante A."/>
            <person name="Walenz B."/>
            <person name="Wang J."/>
            <person name="Wasserman M."/>
            <person name="Watts T."/>
            <person name="Wilson D."/>
            <person name="Wilson R.K."/>
            <person name="Wing R.A."/>
            <person name="Wolfner M.F."/>
            <person name="Wong A."/>
            <person name="Wong G.K."/>
            <person name="Wu C.I."/>
            <person name="Wu G."/>
            <person name="Yamamoto D."/>
            <person name="Yang H.P."/>
            <person name="Yang S.P."/>
            <person name="Yorke J.A."/>
            <person name="Yoshida K."/>
            <person name="Zdobnov E."/>
            <person name="Zhang P."/>
            <person name="Zhang Y."/>
            <person name="Zimin A.V."/>
            <person name="Baldwin J."/>
            <person name="Abdouelleil A."/>
            <person name="Abdulkadir J."/>
            <person name="Abebe A."/>
            <person name="Abera B."/>
            <person name="Abreu J."/>
            <person name="Acer S.C."/>
            <person name="Aftuck L."/>
            <person name="Alexander A."/>
            <person name="An P."/>
            <person name="Anderson E."/>
            <person name="Anderson S."/>
            <person name="Arachi H."/>
            <person name="Azer M."/>
            <person name="Bachantsang P."/>
            <person name="Barry A."/>
            <person name="Bayul T."/>
            <person name="Berlin A."/>
            <person name="Bessette D."/>
            <person name="Bloom T."/>
            <person name="Blye J."/>
            <person name="Boguslavskiy L."/>
            <person name="Bonnet C."/>
            <person name="Boukhgalter B."/>
            <person name="Bourzgui I."/>
            <person name="Brown A."/>
            <person name="Cahill P."/>
            <person name="Channer S."/>
            <person name="Cheshatsang Y."/>
            <person name="Chuda L."/>
            <person name="Citroen M."/>
            <person name="Collymore A."/>
            <person name="Cooke P."/>
            <person name="Costello M."/>
            <person name="D'Aco K."/>
            <person name="Daza R."/>
            <person name="De Haan G."/>
            <person name="DeGray S."/>
            <person name="DeMaso C."/>
            <person name="Dhargay N."/>
            <person name="Dooley K."/>
            <person name="Dooley E."/>
            <person name="Doricent M."/>
            <person name="Dorje P."/>
            <person name="Dorjee K."/>
            <person name="Dupes A."/>
            <person name="Elong R."/>
            <person name="Falk J."/>
            <person name="Farina A."/>
            <person name="Faro S."/>
            <person name="Ferguson D."/>
            <person name="Fisher S."/>
            <person name="Foley C.D."/>
            <person name="Franke A."/>
            <person name="Friedrich D."/>
            <person name="Gadbois L."/>
            <person name="Gearin G."/>
            <person name="Gearin C.R."/>
            <person name="Giannoukos G."/>
            <person name="Goode T."/>
            <person name="Graham J."/>
            <person name="Grandbois E."/>
            <person name="Grewal S."/>
            <person name="Gyaltsen K."/>
            <person name="Hafez N."/>
            <person name="Hagos B."/>
            <person name="Hall J."/>
            <person name="Henson C."/>
            <person name="Hollinger A."/>
            <person name="Honan T."/>
            <person name="Huard M.D."/>
            <person name="Hughes L."/>
            <person name="Hurhula B."/>
            <person name="Husby M.E."/>
            <person name="Kamat A."/>
            <person name="Kanga B."/>
            <person name="Kashin S."/>
            <person name="Khazanovich D."/>
            <person name="Kisner P."/>
            <person name="Lance K."/>
            <person name="Lara M."/>
            <person name="Lee W."/>
            <person name="Lennon N."/>
            <person name="Letendre F."/>
            <person name="LeVine R."/>
            <person name="Lipovsky A."/>
            <person name="Liu X."/>
            <person name="Liu J."/>
            <person name="Liu S."/>
            <person name="Lokyitsang T."/>
            <person name="Lokyitsang Y."/>
            <person name="Lubonja R."/>
            <person name="Lui A."/>
            <person name="MacDonald P."/>
            <person name="Magnisalis V."/>
            <person name="Maru K."/>
            <person name="Matthews C."/>
            <person name="McCusker W."/>
            <person name="McDonough S."/>
            <person name="Mehta T."/>
            <person name="Meldrim J."/>
            <person name="Meneus L."/>
            <person name="Mihai O."/>
            <person name="Mihalev A."/>
            <person name="Mihova T."/>
            <person name="Mittelman R."/>
            <person name="Mlenga V."/>
            <person name="Montmayeur A."/>
            <person name="Mulrain L."/>
            <person name="Navidi A."/>
            <person name="Naylor J."/>
            <person name="Negash T."/>
            <person name="Nguyen T."/>
            <person name="Nguyen N."/>
            <person name="Nicol R."/>
            <person name="Norbu C."/>
            <person name="Norbu N."/>
            <person name="Novod N."/>
            <person name="O'Neill B."/>
            <person name="Osman S."/>
            <person name="Markiewicz E."/>
            <person name="Oyono O.L."/>
            <person name="Patti C."/>
            <person name="Phunkhang P."/>
            <person name="Pierre F."/>
            <person name="Priest M."/>
            <person name="Raghuraman S."/>
            <person name="Rege F."/>
            <person name="Reyes R."/>
            <person name="Rise C."/>
            <person name="Rogov P."/>
            <person name="Ross K."/>
            <person name="Ryan E."/>
            <person name="Settipalli S."/>
            <person name="Shea T."/>
            <person name="Sherpa N."/>
            <person name="Shi L."/>
            <person name="Shih D."/>
            <person name="Sparrow T."/>
            <person name="Spaulding J."/>
            <person name="Stalker J."/>
            <person name="Stange-Thomann N."/>
            <person name="Stavropoulos S."/>
            <person name="Stone C."/>
            <person name="Strader C."/>
            <person name="Tesfaye S."/>
            <person name="Thomson T."/>
            <person name="Thoulutsang Y."/>
            <person name="Thoulutsang D."/>
            <person name="Topham K."/>
            <person name="Topping I."/>
            <person name="Tsamla T."/>
            <person name="Vassiliev H."/>
            <person name="Vo A."/>
            <person name="Wangchuk T."/>
            <person name="Wangdi T."/>
            <person name="Weiand M."/>
            <person name="Wilkinson J."/>
            <person name="Wilson A."/>
            <person name="Yadav S."/>
            <person name="Young G."/>
            <person name="Yu Q."/>
            <person name="Zembek L."/>
            <person name="Zhong D."/>
            <person name="Zimmer A."/>
            <person name="Zwirko Z."/>
            <person name="Jaffe D.B."/>
            <person name="Alvarez P."/>
            <person name="Brockman W."/>
            <person name="Butler J."/>
            <person name="Chin C."/>
            <person name="Gnerre S."/>
            <person name="Grabherr M."/>
            <person name="Kleber M."/>
            <person name="Mauceli E."/>
            <person name="MacCallum I."/>
        </authorList>
    </citation>
    <scope>NUCLEOTIDE SEQUENCE [LARGE SCALE GENOMIC DNA]</scope>
    <source>
        <strain evidence="4">Tai18E2 / Tucson 14021-0261.01</strain>
    </source>
</reference>
<proteinExistence type="predicted"/>
<dbReference type="OMA" id="GTCNYAK"/>
<evidence type="ECO:0000313" key="3">
    <source>
        <dbReference type="EMBL" id="EDW97304.1"/>
    </source>
</evidence>
<evidence type="ECO:0000259" key="2">
    <source>
        <dbReference type="PROSITE" id="PS50812"/>
    </source>
</evidence>
<evidence type="ECO:0000313" key="4">
    <source>
        <dbReference type="Proteomes" id="UP000002282"/>
    </source>
</evidence>